<dbReference type="OrthoDB" id="2506647at2759"/>
<dbReference type="InterPro" id="IPR036610">
    <property type="entry name" value="PEBP-like_sf"/>
</dbReference>
<keyword evidence="4" id="KW-1185">Reference proteome</keyword>
<dbReference type="InterPro" id="IPR008914">
    <property type="entry name" value="PEBP"/>
</dbReference>
<evidence type="ECO:0000313" key="3">
    <source>
        <dbReference type="EMBL" id="OAA60485.1"/>
    </source>
</evidence>
<feature type="compositionally biased region" description="Low complexity" evidence="1">
    <location>
        <begin position="119"/>
        <end position="134"/>
    </location>
</feature>
<dbReference type="PANTHER" id="PTHR11362">
    <property type="entry name" value="PHOSPHATIDYLETHANOLAMINE-BINDING PROTEIN"/>
    <property type="match status" value="1"/>
</dbReference>
<sequence length="309" mass="31176">MASYALLALAAAASFVSAATPPGFQPAASAELVVDYDNTLISGQVVPKNLVQNQPQIGSTQRLPGSSFTVIMLDLDIPTNNPGQTSTLLHWMQMGLTLSGQTTRVGSNNGNNGNGNNGNNGNTNNNNNGNGANNFGTPSAAESVFLLVNGSQQPAAAPYISPNPPARLPLSHRYTQVLVDTSGLSAQSTAMTTLMNAAKTRQGFNLAQVLQQAGLSNKVVAGNFFNVTNPGPVQNGNGNGNGNGNSNGNGNQQNGVSNAGNNDASSTTTTGSVATNTSPNTVTKSGAGRAVLVPGAAVLAGLMALVSAL</sequence>
<evidence type="ECO:0000256" key="1">
    <source>
        <dbReference type="SAM" id="MobiDB-lite"/>
    </source>
</evidence>
<dbReference type="GO" id="GO:0046578">
    <property type="term" value="P:regulation of Ras protein signal transduction"/>
    <property type="evidence" value="ECO:0007669"/>
    <property type="project" value="TreeGrafter"/>
</dbReference>
<name>A0A167TDB8_9HYPO</name>
<dbReference type="Pfam" id="PF01161">
    <property type="entry name" value="PBP"/>
    <property type="match status" value="1"/>
</dbReference>
<dbReference type="GO" id="GO:0005543">
    <property type="term" value="F:phospholipid binding"/>
    <property type="evidence" value="ECO:0007669"/>
    <property type="project" value="TreeGrafter"/>
</dbReference>
<dbReference type="Gene3D" id="3.90.280.10">
    <property type="entry name" value="PEBP-like"/>
    <property type="match status" value="1"/>
</dbReference>
<gene>
    <name evidence="3" type="ORF">SPI_05609</name>
</gene>
<dbReference type="PANTHER" id="PTHR11362:SF141">
    <property type="entry name" value="PHOSPHATIDYLETHANOLAMINE-BINDING PROTEIN"/>
    <property type="match status" value="1"/>
</dbReference>
<evidence type="ECO:0000256" key="2">
    <source>
        <dbReference type="SAM" id="SignalP"/>
    </source>
</evidence>
<accession>A0A167TDB8</accession>
<dbReference type="STRING" id="1081102.A0A167TDB8"/>
<feature type="chain" id="PRO_5007892545" evidence="2">
    <location>
        <begin position="19"/>
        <end position="309"/>
    </location>
</feature>
<evidence type="ECO:0000313" key="4">
    <source>
        <dbReference type="Proteomes" id="UP000076874"/>
    </source>
</evidence>
<proteinExistence type="predicted"/>
<reference evidence="3 4" key="1">
    <citation type="journal article" date="2016" name="Genome Biol. Evol.">
        <title>Divergent and convergent evolution of fungal pathogenicity.</title>
        <authorList>
            <person name="Shang Y."/>
            <person name="Xiao G."/>
            <person name="Zheng P."/>
            <person name="Cen K."/>
            <person name="Zhan S."/>
            <person name="Wang C."/>
        </authorList>
    </citation>
    <scope>NUCLEOTIDE SEQUENCE [LARGE SCALE GENOMIC DNA]</scope>
    <source>
        <strain evidence="3 4">RCEF 264</strain>
    </source>
</reference>
<feature type="region of interest" description="Disordered" evidence="1">
    <location>
        <begin position="101"/>
        <end position="136"/>
    </location>
</feature>
<dbReference type="SUPFAM" id="SSF49777">
    <property type="entry name" value="PEBP-like"/>
    <property type="match status" value="1"/>
</dbReference>
<feature type="compositionally biased region" description="Low complexity" evidence="1">
    <location>
        <begin position="248"/>
        <end position="278"/>
    </location>
</feature>
<keyword evidence="2" id="KW-0732">Signal</keyword>
<protein>
    <submittedName>
        <fullName evidence="3">Phosphatidylethanolamine-binding protein PEBP</fullName>
    </submittedName>
</protein>
<feature type="region of interest" description="Disordered" evidence="1">
    <location>
        <begin position="230"/>
        <end position="285"/>
    </location>
</feature>
<dbReference type="Proteomes" id="UP000076874">
    <property type="component" value="Unassembled WGS sequence"/>
</dbReference>
<dbReference type="EMBL" id="AZHD01000009">
    <property type="protein sequence ID" value="OAA60485.1"/>
    <property type="molecule type" value="Genomic_DNA"/>
</dbReference>
<feature type="compositionally biased region" description="Gly residues" evidence="1">
    <location>
        <begin position="237"/>
        <end position="247"/>
    </location>
</feature>
<comment type="caution">
    <text evidence="3">The sequence shown here is derived from an EMBL/GenBank/DDBJ whole genome shotgun (WGS) entry which is preliminary data.</text>
</comment>
<organism evidence="3 4">
    <name type="scientific">Niveomyces insectorum RCEF 264</name>
    <dbReference type="NCBI Taxonomy" id="1081102"/>
    <lineage>
        <taxon>Eukaryota</taxon>
        <taxon>Fungi</taxon>
        <taxon>Dikarya</taxon>
        <taxon>Ascomycota</taxon>
        <taxon>Pezizomycotina</taxon>
        <taxon>Sordariomycetes</taxon>
        <taxon>Hypocreomycetidae</taxon>
        <taxon>Hypocreales</taxon>
        <taxon>Cordycipitaceae</taxon>
        <taxon>Niveomyces</taxon>
    </lineage>
</organism>
<dbReference type="GO" id="GO:0030162">
    <property type="term" value="P:regulation of proteolysis"/>
    <property type="evidence" value="ECO:0007669"/>
    <property type="project" value="TreeGrafter"/>
</dbReference>
<dbReference type="GO" id="GO:0030414">
    <property type="term" value="F:peptidase inhibitor activity"/>
    <property type="evidence" value="ECO:0007669"/>
    <property type="project" value="TreeGrafter"/>
</dbReference>
<feature type="signal peptide" evidence="2">
    <location>
        <begin position="1"/>
        <end position="18"/>
    </location>
</feature>
<dbReference type="InterPro" id="IPR035810">
    <property type="entry name" value="PEBP_euk"/>
</dbReference>
<dbReference type="AlphaFoldDB" id="A0A167TDB8"/>